<dbReference type="InterPro" id="IPR015943">
    <property type="entry name" value="WD40/YVTN_repeat-like_dom_sf"/>
</dbReference>
<dbReference type="PANTHER" id="PTHR43739">
    <property type="entry name" value="XYLOGLUCANASE (EUROFUNG)"/>
    <property type="match status" value="1"/>
</dbReference>
<sequence>MNQKQSVHVLIGTRKGAYILDGDTARRQWKVRGPYHEGRDVFQIVADPREPGTVYSTANSPWWGPMMYRSSDWGRRWTEISVPQMPKGKRAAPGSDGPPKYPVANVWQLAPGRAEEPGSILCGIDPASLWRSDDRGESWVGYPGLNEHPTRAKWNPGAGGMCLNTILRDPTQPKRLYVAISAAGGFRSEDDGEHWTPVNNGVKISFLPPGQYEVGQCLHKLAFEPTDPATIYRQDHDGIYVTHNRGDRWTRVGQPLENDFGFVVATAPAAPKGAFFVPLRGETRTTWGGHLQVFRWNDARRTWSQLVPRGQFPGDHGTHRDGLATDHLDPAGVYLGTTT</sequence>
<organism evidence="1">
    <name type="scientific">mine drainage metagenome</name>
    <dbReference type="NCBI Taxonomy" id="410659"/>
    <lineage>
        <taxon>unclassified sequences</taxon>
        <taxon>metagenomes</taxon>
        <taxon>ecological metagenomes</taxon>
    </lineage>
</organism>
<dbReference type="Pfam" id="PF15899">
    <property type="entry name" value="BNR_6"/>
    <property type="match status" value="1"/>
</dbReference>
<keyword evidence="1" id="KW-0378">Hydrolase</keyword>
<proteinExistence type="predicted"/>
<dbReference type="InterPro" id="IPR052025">
    <property type="entry name" value="Xyloglucanase_GH74"/>
</dbReference>
<protein>
    <submittedName>
        <fullName evidence="1">Glycosyl hydrolase BNR repeat-containing glycosyl hydrolase</fullName>
    </submittedName>
</protein>
<reference evidence="1" key="1">
    <citation type="submission" date="2013-08" db="EMBL/GenBank/DDBJ databases">
        <authorList>
            <person name="Mendez C."/>
            <person name="Richter M."/>
            <person name="Ferrer M."/>
            <person name="Sanchez J."/>
        </authorList>
    </citation>
    <scope>NUCLEOTIDE SEQUENCE</scope>
</reference>
<name>T1AUU6_9ZZZZ</name>
<reference evidence="1" key="2">
    <citation type="journal article" date="2014" name="ISME J.">
        <title>Microbial stratification in low pH oxic and suboxic macroscopic growths along an acid mine drainage.</title>
        <authorList>
            <person name="Mendez-Garcia C."/>
            <person name="Mesa V."/>
            <person name="Sprenger R.R."/>
            <person name="Richter M."/>
            <person name="Diez M.S."/>
            <person name="Solano J."/>
            <person name="Bargiela R."/>
            <person name="Golyshina O.V."/>
            <person name="Manteca A."/>
            <person name="Ramos J.L."/>
            <person name="Gallego J.R."/>
            <person name="Llorente I."/>
            <person name="Martins Dos Santos V.A."/>
            <person name="Jensen O.N."/>
            <person name="Pelaez A.I."/>
            <person name="Sanchez J."/>
            <person name="Ferrer M."/>
        </authorList>
    </citation>
    <scope>NUCLEOTIDE SEQUENCE</scope>
</reference>
<dbReference type="GO" id="GO:0010411">
    <property type="term" value="P:xyloglucan metabolic process"/>
    <property type="evidence" value="ECO:0007669"/>
    <property type="project" value="TreeGrafter"/>
</dbReference>
<feature type="non-terminal residue" evidence="1">
    <location>
        <position position="339"/>
    </location>
</feature>
<accession>T1AUU6</accession>
<dbReference type="Gene3D" id="2.130.10.10">
    <property type="entry name" value="YVTN repeat-like/Quinoprotein amine dehydrogenase"/>
    <property type="match status" value="1"/>
</dbReference>
<dbReference type="AlphaFoldDB" id="T1AUU6"/>
<gene>
    <name evidence="1" type="ORF">B2A_09581</name>
</gene>
<comment type="caution">
    <text evidence="1">The sequence shown here is derived from an EMBL/GenBank/DDBJ whole genome shotgun (WGS) entry which is preliminary data.</text>
</comment>
<dbReference type="InterPro" id="IPR002860">
    <property type="entry name" value="BNR_rpt"/>
</dbReference>
<dbReference type="PANTHER" id="PTHR43739:SF5">
    <property type="entry name" value="EXO-ALPHA-SIALIDASE"/>
    <property type="match status" value="1"/>
</dbReference>
<dbReference type="GO" id="GO:0016787">
    <property type="term" value="F:hydrolase activity"/>
    <property type="evidence" value="ECO:0007669"/>
    <property type="project" value="UniProtKB-KW"/>
</dbReference>
<dbReference type="SUPFAM" id="SSF110296">
    <property type="entry name" value="Oligoxyloglucan reducing end-specific cellobiohydrolase"/>
    <property type="match status" value="1"/>
</dbReference>
<evidence type="ECO:0000313" key="1">
    <source>
        <dbReference type="EMBL" id="EQD44489.1"/>
    </source>
</evidence>
<dbReference type="EMBL" id="AUZZ01006919">
    <property type="protein sequence ID" value="EQD44489.1"/>
    <property type="molecule type" value="Genomic_DNA"/>
</dbReference>